<evidence type="ECO:0000256" key="4">
    <source>
        <dbReference type="ARBA" id="ARBA00022989"/>
    </source>
</evidence>
<keyword evidence="4 6" id="KW-1133">Transmembrane helix</keyword>
<evidence type="ECO:0000256" key="2">
    <source>
        <dbReference type="ARBA" id="ARBA00022475"/>
    </source>
</evidence>
<keyword evidence="3 6" id="KW-0812">Transmembrane</keyword>
<protein>
    <submittedName>
        <fullName evidence="7">Putative transporter protein</fullName>
    </submittedName>
</protein>
<dbReference type="EMBL" id="JXMW01000028">
    <property type="protein sequence ID" value="OQD58129.1"/>
    <property type="molecule type" value="Genomic_DNA"/>
</dbReference>
<organism evidence="7 8">
    <name type="scientific">Methanobrevibacter arboriphilus JCM 13429 = DSM 1125</name>
    <dbReference type="NCBI Taxonomy" id="1300164"/>
    <lineage>
        <taxon>Archaea</taxon>
        <taxon>Methanobacteriati</taxon>
        <taxon>Methanobacteriota</taxon>
        <taxon>Methanomada group</taxon>
        <taxon>Methanobacteria</taxon>
        <taxon>Methanobacteriales</taxon>
        <taxon>Methanobacteriaceae</taxon>
        <taxon>Methanobrevibacter</taxon>
    </lineage>
</organism>
<dbReference type="AlphaFoldDB" id="A0A1V6N0B3"/>
<dbReference type="Pfam" id="PF02472">
    <property type="entry name" value="ExbD"/>
    <property type="match status" value="1"/>
</dbReference>
<dbReference type="GO" id="GO:0022857">
    <property type="term" value="F:transmembrane transporter activity"/>
    <property type="evidence" value="ECO:0007669"/>
    <property type="project" value="InterPro"/>
</dbReference>
<reference evidence="7 8" key="1">
    <citation type="submission" date="2014-12" db="EMBL/GenBank/DDBJ databases">
        <title>Genome sequence of Methanobrevibacter arboriphilicus DH1, DSM1125.</title>
        <authorList>
            <person name="Poehlein A."/>
            <person name="Thauer R.K."/>
            <person name="Seedorf H."/>
            <person name="Daniel R."/>
        </authorList>
    </citation>
    <scope>NUCLEOTIDE SEQUENCE [LARGE SCALE GENOMIC DNA]</scope>
    <source>
        <strain evidence="7 8">DH1</strain>
    </source>
</reference>
<evidence type="ECO:0000313" key="8">
    <source>
        <dbReference type="Proteomes" id="UP000191661"/>
    </source>
</evidence>
<evidence type="ECO:0000256" key="1">
    <source>
        <dbReference type="ARBA" id="ARBA00004162"/>
    </source>
</evidence>
<dbReference type="OrthoDB" id="75899at2157"/>
<accession>A0A1V6N0B3</accession>
<name>A0A1V6N0B3_METAZ</name>
<evidence type="ECO:0000256" key="6">
    <source>
        <dbReference type="SAM" id="Phobius"/>
    </source>
</evidence>
<evidence type="ECO:0000256" key="3">
    <source>
        <dbReference type="ARBA" id="ARBA00022692"/>
    </source>
</evidence>
<keyword evidence="2" id="KW-1003">Cell membrane</keyword>
<dbReference type="GO" id="GO:0005886">
    <property type="term" value="C:plasma membrane"/>
    <property type="evidence" value="ECO:0007669"/>
    <property type="project" value="UniProtKB-SubCell"/>
</dbReference>
<comment type="caution">
    <text evidence="7">The sequence shown here is derived from an EMBL/GenBank/DDBJ whole genome shotgun (WGS) entry which is preliminary data.</text>
</comment>
<evidence type="ECO:0000313" key="7">
    <source>
        <dbReference type="EMBL" id="OQD58129.1"/>
    </source>
</evidence>
<evidence type="ECO:0000256" key="5">
    <source>
        <dbReference type="ARBA" id="ARBA00023136"/>
    </source>
</evidence>
<comment type="subcellular location">
    <subcellularLocation>
        <location evidence="1">Cell membrane</location>
        <topology evidence="1">Single-pass membrane protein</topology>
    </subcellularLocation>
</comment>
<sequence length="134" mass="14521">MSLDIERHKEKLKDTSPQFNLVPFIDILFTLLIFLVVTSSFSGGGIQDATDGATGKPNITDTTGNSEYYLIPVAGLEKVIVNGQDMSPLIKDHAIAVQTKVIDEGEISIKPKERSIIIVTPPGMSPEQAVRSPN</sequence>
<feature type="transmembrane region" description="Helical" evidence="6">
    <location>
        <begin position="21"/>
        <end position="41"/>
    </location>
</feature>
<dbReference type="RefSeq" id="WP_080460998.1">
    <property type="nucleotide sequence ID" value="NZ_BBET01000046.1"/>
</dbReference>
<proteinExistence type="predicted"/>
<dbReference type="InterPro" id="IPR003400">
    <property type="entry name" value="ExbD"/>
</dbReference>
<keyword evidence="8" id="KW-1185">Reference proteome</keyword>
<keyword evidence="5 6" id="KW-0472">Membrane</keyword>
<dbReference type="Proteomes" id="UP000191661">
    <property type="component" value="Unassembled WGS sequence"/>
</dbReference>
<gene>
    <name evidence="7" type="ORF">MBBAR_28c00150</name>
</gene>